<dbReference type="InterPro" id="IPR007822">
    <property type="entry name" value="LANC-like"/>
</dbReference>
<feature type="binding site" evidence="1">
    <location>
        <position position="278"/>
    </location>
    <ligand>
        <name>Zn(2+)</name>
        <dbReference type="ChEBI" id="CHEBI:29105"/>
    </ligand>
</feature>
<accession>A0A1G7U2M8</accession>
<gene>
    <name evidence="2" type="ORF">SAMN05421505_10450</name>
</gene>
<protein>
    <submittedName>
        <fullName evidence="2">Lanthionine synthetase C-like protein</fullName>
    </submittedName>
</protein>
<keyword evidence="1" id="KW-0479">Metal-binding</keyword>
<organism evidence="2 3">
    <name type="scientific">Sinosporangium album</name>
    <dbReference type="NCBI Taxonomy" id="504805"/>
    <lineage>
        <taxon>Bacteria</taxon>
        <taxon>Bacillati</taxon>
        <taxon>Actinomycetota</taxon>
        <taxon>Actinomycetes</taxon>
        <taxon>Streptosporangiales</taxon>
        <taxon>Streptosporangiaceae</taxon>
        <taxon>Sinosporangium</taxon>
    </lineage>
</organism>
<dbReference type="AlphaFoldDB" id="A0A1G7U2M8"/>
<evidence type="ECO:0000313" key="3">
    <source>
        <dbReference type="Proteomes" id="UP000198923"/>
    </source>
</evidence>
<dbReference type="Gene3D" id="1.50.10.20">
    <property type="match status" value="1"/>
</dbReference>
<dbReference type="EMBL" id="FNCN01000004">
    <property type="protein sequence ID" value="SDG41309.1"/>
    <property type="molecule type" value="Genomic_DNA"/>
</dbReference>
<dbReference type="SMART" id="SM01260">
    <property type="entry name" value="LANC_like"/>
    <property type="match status" value="1"/>
</dbReference>
<dbReference type="Proteomes" id="UP000198923">
    <property type="component" value="Unassembled WGS sequence"/>
</dbReference>
<feature type="binding site" evidence="1">
    <location>
        <position position="228"/>
    </location>
    <ligand>
        <name>Zn(2+)</name>
        <dbReference type="ChEBI" id="CHEBI:29105"/>
    </ligand>
</feature>
<dbReference type="RefSeq" id="WP_093168832.1">
    <property type="nucleotide sequence ID" value="NZ_FNCN01000004.1"/>
</dbReference>
<reference evidence="2 3" key="1">
    <citation type="submission" date="2016-10" db="EMBL/GenBank/DDBJ databases">
        <authorList>
            <person name="de Groot N.N."/>
        </authorList>
    </citation>
    <scope>NUCLEOTIDE SEQUENCE [LARGE SCALE GENOMIC DNA]</scope>
    <source>
        <strain evidence="2 3">CPCC 201354</strain>
    </source>
</reference>
<sequence length="349" mass="36729">MSAPHMQALAEGTLGLALLHLERGDLASARPLLADAVADGVSVGANASLFHGAPALEFVLGCAGRRDPAVEDAVDRVVSARLSAADERRGSERRPSLKEFDLISGLTGMAALLLSRPRPSSGLDDVLTYLIGLATPSEGVPGWWSDDSPGHEETVGGHSNHGIAHGIAGPLAMLAIAARRGARIEGQVEAMEVFSRWLERFGAFYWVTRDQLAANDPPRTHPGRPSWCYGDLGIARALQLAAIATGDLTKQQAAEDRAYDALTDPVRLGLVIDASLCHGWAGLLAVTRAIAADSRSPQRFSALAEALSARLAETIAALPKTGFLEGRTGARLALEGSTTTGWTRALLID</sequence>
<dbReference type="CDD" id="cd04793">
    <property type="entry name" value="LanC"/>
    <property type="match status" value="1"/>
</dbReference>
<dbReference type="Pfam" id="PF05147">
    <property type="entry name" value="LANC_like"/>
    <property type="match status" value="1"/>
</dbReference>
<keyword evidence="1" id="KW-0862">Zinc</keyword>
<dbReference type="OrthoDB" id="1882482at2"/>
<dbReference type="InterPro" id="IPR033889">
    <property type="entry name" value="LanC"/>
</dbReference>
<proteinExistence type="predicted"/>
<name>A0A1G7U2M8_9ACTN</name>
<feature type="binding site" evidence="1">
    <location>
        <position position="277"/>
    </location>
    <ligand>
        <name>Zn(2+)</name>
        <dbReference type="ChEBI" id="CHEBI:29105"/>
    </ligand>
</feature>
<dbReference type="GO" id="GO:0046872">
    <property type="term" value="F:metal ion binding"/>
    <property type="evidence" value="ECO:0007669"/>
    <property type="project" value="UniProtKB-KW"/>
</dbReference>
<dbReference type="GO" id="GO:0031179">
    <property type="term" value="P:peptide modification"/>
    <property type="evidence" value="ECO:0007669"/>
    <property type="project" value="InterPro"/>
</dbReference>
<dbReference type="PRINTS" id="PR01950">
    <property type="entry name" value="LANCSUPER"/>
</dbReference>
<evidence type="ECO:0000256" key="1">
    <source>
        <dbReference type="PIRSR" id="PIRSR607822-1"/>
    </source>
</evidence>
<dbReference type="PRINTS" id="PR01955">
    <property type="entry name" value="LANCFRANKIA"/>
</dbReference>
<dbReference type="SUPFAM" id="SSF158745">
    <property type="entry name" value="LanC-like"/>
    <property type="match status" value="1"/>
</dbReference>
<keyword evidence="3" id="KW-1185">Reference proteome</keyword>
<evidence type="ECO:0000313" key="2">
    <source>
        <dbReference type="EMBL" id="SDG41309.1"/>
    </source>
</evidence>
<dbReference type="STRING" id="504805.SAMN05421505_10450"/>